<dbReference type="EMBL" id="CAAE01014593">
    <property type="protein sequence ID" value="CAG00191.1"/>
    <property type="molecule type" value="Genomic_DNA"/>
</dbReference>
<reference evidence="1" key="2">
    <citation type="submission" date="2004-02" db="EMBL/GenBank/DDBJ databases">
        <authorList>
            <consortium name="Genoscope"/>
            <consortium name="Whitehead Institute Centre for Genome Research"/>
        </authorList>
    </citation>
    <scope>NUCLEOTIDE SEQUENCE</scope>
</reference>
<proteinExistence type="predicted"/>
<protein>
    <submittedName>
        <fullName evidence="1">Chromosome 3 SCAF14593, whole genome shotgun sequence</fullName>
    </submittedName>
</protein>
<reference evidence="1" key="1">
    <citation type="journal article" date="2004" name="Nature">
        <title>Genome duplication in the teleost fish Tetraodon nigroviridis reveals the early vertebrate proto-karyotype.</title>
        <authorList>
            <person name="Jaillon O."/>
            <person name="Aury J.-M."/>
            <person name="Brunet F."/>
            <person name="Petit J.-L."/>
            <person name="Stange-Thomann N."/>
            <person name="Mauceli E."/>
            <person name="Bouneau L."/>
            <person name="Fischer C."/>
            <person name="Ozouf-Costaz C."/>
            <person name="Bernot A."/>
            <person name="Nicaud S."/>
            <person name="Jaffe D."/>
            <person name="Fisher S."/>
            <person name="Lutfalla G."/>
            <person name="Dossat C."/>
            <person name="Segurens B."/>
            <person name="Dasilva C."/>
            <person name="Salanoubat M."/>
            <person name="Levy M."/>
            <person name="Boudet N."/>
            <person name="Castellano S."/>
            <person name="Anthouard V."/>
            <person name="Jubin C."/>
            <person name="Castelli V."/>
            <person name="Katinka M."/>
            <person name="Vacherie B."/>
            <person name="Biemont C."/>
            <person name="Skalli Z."/>
            <person name="Cattolico L."/>
            <person name="Poulain J."/>
            <person name="De Berardinis V."/>
            <person name="Cruaud C."/>
            <person name="Duprat S."/>
            <person name="Brottier P."/>
            <person name="Coutanceau J.-P."/>
            <person name="Gouzy J."/>
            <person name="Parra G."/>
            <person name="Lardier G."/>
            <person name="Chapple C."/>
            <person name="McKernan K.J."/>
            <person name="McEwan P."/>
            <person name="Bosak S."/>
            <person name="Kellis M."/>
            <person name="Volff J.-N."/>
            <person name="Guigo R."/>
            <person name="Zody M.C."/>
            <person name="Mesirov J."/>
            <person name="Lindblad-Toh K."/>
            <person name="Birren B."/>
            <person name="Nusbaum C."/>
            <person name="Kahn D."/>
            <person name="Robinson-Rechavi M."/>
            <person name="Laudet V."/>
            <person name="Schachter V."/>
            <person name="Quetier F."/>
            <person name="Saurin W."/>
            <person name="Scarpelli C."/>
            <person name="Wincker P."/>
            <person name="Lander E.S."/>
            <person name="Weissenbach J."/>
            <person name="Roest Crollius H."/>
        </authorList>
    </citation>
    <scope>NUCLEOTIDE SEQUENCE [LARGE SCALE GENOMIC DNA]</scope>
</reference>
<sequence>MTPGTLVEPCPAVLGQQGQLFDDCHDSASVNQQMLLSQQLAPQQQLRLDLLTCSSLHRRHGHRSSSGSEIIFVSVCMDSVTPAIPERHL</sequence>
<dbReference type="AlphaFoldDB" id="Q4SGP1"/>
<evidence type="ECO:0000313" key="1">
    <source>
        <dbReference type="EMBL" id="CAG00191.1"/>
    </source>
</evidence>
<name>Q4SGP1_TETNG</name>
<dbReference type="KEGG" id="tng:GSTEN00018542G001"/>
<gene>
    <name evidence="1" type="ORF">GSTENG00018542001</name>
</gene>
<accession>Q4SGP1</accession>
<organism evidence="1">
    <name type="scientific">Tetraodon nigroviridis</name>
    <name type="common">Spotted green pufferfish</name>
    <name type="synonym">Chelonodon nigroviridis</name>
    <dbReference type="NCBI Taxonomy" id="99883"/>
    <lineage>
        <taxon>Eukaryota</taxon>
        <taxon>Metazoa</taxon>
        <taxon>Chordata</taxon>
        <taxon>Craniata</taxon>
        <taxon>Vertebrata</taxon>
        <taxon>Euteleostomi</taxon>
        <taxon>Actinopterygii</taxon>
        <taxon>Neopterygii</taxon>
        <taxon>Teleostei</taxon>
        <taxon>Neoteleostei</taxon>
        <taxon>Acanthomorphata</taxon>
        <taxon>Eupercaria</taxon>
        <taxon>Tetraodontiformes</taxon>
        <taxon>Tetradontoidea</taxon>
        <taxon>Tetraodontidae</taxon>
        <taxon>Tetraodon</taxon>
    </lineage>
</organism>